<dbReference type="HOGENOM" id="CLU_2985955_0_0_6"/>
<dbReference type="Proteomes" id="UP000000430">
    <property type="component" value="Chromosome"/>
</dbReference>
<evidence type="ECO:0000313" key="2">
    <source>
        <dbReference type="Proteomes" id="UP000000430"/>
    </source>
</evidence>
<sequence length="57" mass="6898">MTFTIYSKLYLITIIAIFFEKKLQYFKDIHSNFGFFSLFTVLSLQRKCSYRMIGRID</sequence>
<evidence type="ECO:0000313" key="1">
    <source>
        <dbReference type="EMBL" id="CAG69027.1"/>
    </source>
</evidence>
<dbReference type="AlphaFoldDB" id="Q6FA86"/>
<proteinExistence type="predicted"/>
<dbReference type="KEGG" id="aci:ACIAD2233"/>
<protein>
    <submittedName>
        <fullName evidence="1">Uncharacterized protein</fullName>
    </submittedName>
</protein>
<accession>Q6FA86</accession>
<organism evidence="1 2">
    <name type="scientific">Acinetobacter baylyi (strain ATCC 33305 / BD413 / ADP1)</name>
    <dbReference type="NCBI Taxonomy" id="62977"/>
    <lineage>
        <taxon>Bacteria</taxon>
        <taxon>Pseudomonadati</taxon>
        <taxon>Pseudomonadota</taxon>
        <taxon>Gammaproteobacteria</taxon>
        <taxon>Moraxellales</taxon>
        <taxon>Moraxellaceae</taxon>
        <taxon>Acinetobacter</taxon>
    </lineage>
</organism>
<reference evidence="1 2" key="1">
    <citation type="journal article" date="2004" name="Nucleic Acids Res.">
        <title>Unique features revealed by the genome sequence of Acinetobacter sp. ADP1, a versatile and naturally transformation competent bacterium.</title>
        <authorList>
            <person name="Barbe V."/>
            <person name="Vallenet D."/>
            <person name="Fonknechten N."/>
            <person name="Kreimeyer A."/>
            <person name="Oztas S."/>
            <person name="Labarre L."/>
            <person name="Cruveiller S."/>
            <person name="Robert C."/>
            <person name="Duprat S."/>
            <person name="Wincker P."/>
            <person name="Ornston L.N."/>
            <person name="Weissenbach J."/>
            <person name="Marliere P."/>
            <person name="Cohen G.N."/>
            <person name="Medigue C."/>
        </authorList>
    </citation>
    <scope>NUCLEOTIDE SEQUENCE [LARGE SCALE GENOMIC DNA]</scope>
    <source>
        <strain evidence="2">ATCC 33305 / BD413 / ADP1</strain>
    </source>
</reference>
<dbReference type="EMBL" id="CR543861">
    <property type="protein sequence ID" value="CAG69027.1"/>
    <property type="molecule type" value="Genomic_DNA"/>
</dbReference>
<name>Q6FA86_ACIAD</name>
<gene>
    <name evidence="1" type="ordered locus">ACIAD2233</name>
</gene>